<organism evidence="1 2">
    <name type="scientific">Acinetobacter nematophilus</name>
    <dbReference type="NCBI Taxonomy" id="2994642"/>
    <lineage>
        <taxon>Bacteria</taxon>
        <taxon>Pseudomonadati</taxon>
        <taxon>Pseudomonadota</taxon>
        <taxon>Gammaproteobacteria</taxon>
        <taxon>Moraxellales</taxon>
        <taxon>Moraxellaceae</taxon>
        <taxon>Acinetobacter</taxon>
    </lineage>
</organism>
<keyword evidence="2" id="KW-1185">Reference proteome</keyword>
<name>A0A9X3DX73_9GAMM</name>
<evidence type="ECO:0000313" key="1">
    <source>
        <dbReference type="EMBL" id="MCX5470074.1"/>
    </source>
</evidence>
<dbReference type="Proteomes" id="UP001146019">
    <property type="component" value="Unassembled WGS sequence"/>
</dbReference>
<dbReference type="AlphaFoldDB" id="A0A9X3DX73"/>
<accession>A0A9X3DX73</accession>
<comment type="caution">
    <text evidence="1">The sequence shown here is derived from an EMBL/GenBank/DDBJ whole genome shotgun (WGS) entry which is preliminary data.</text>
</comment>
<dbReference type="EMBL" id="JAPKMY010000025">
    <property type="protein sequence ID" value="MCX5470074.1"/>
    <property type="molecule type" value="Genomic_DNA"/>
</dbReference>
<dbReference type="RefSeq" id="WP_266131941.1">
    <property type="nucleotide sequence ID" value="NZ_JAPKMY010000025.1"/>
</dbReference>
<sequence length="41" mass="4748">MVKTKKFNFLLASLLLIILLTLAAYVYRVYDMNKVQEINGV</sequence>
<gene>
    <name evidence="1" type="ORF">OSH00_20375</name>
</gene>
<reference evidence="1" key="1">
    <citation type="submission" date="2022-11" db="EMBL/GenBank/DDBJ databases">
        <title>Biodiversity and phylogenetic relationships of bacteria.</title>
        <authorList>
            <person name="Machado R.A.R."/>
            <person name="Bhat A."/>
            <person name="Loulou A."/>
            <person name="Kallel S."/>
        </authorList>
    </citation>
    <scope>NUCLEOTIDE SEQUENCE</scope>
    <source>
        <strain evidence="1">A-IN1</strain>
    </source>
</reference>
<evidence type="ECO:0000313" key="2">
    <source>
        <dbReference type="Proteomes" id="UP001146019"/>
    </source>
</evidence>
<proteinExistence type="predicted"/>
<protein>
    <submittedName>
        <fullName evidence="1">Uncharacterized protein</fullName>
    </submittedName>
</protein>